<sequence length="351" mass="39714">MFGLSRTGNKTKLFYFLVVACAFAIFNLVLNISNINKFFTQAIFGYDSTEVREGSFNPSRRANYLLFSLSEARQVNKLVIATFDPEEQEVDFVSVNPNIYTNLAYGFGSDCLCSAFSKGDFQVDPKGIDIFYESVADTLGLPLDGYFYLDEERLEKDRLLGLKKELTGLGNLWKIFRLGNFLSEDSRTNTPLSKLFKVYQKLWQVRSDKYNYVELGPDYYQQTKDQGLDHMVLQRDQFDNFVSSVFNDPEIEKEASRVEIRNGTGKPGLATRASRLVSNLGVEVVAVDNAELDNVGKTLIIDYNSKPKTSARLAYLFDGEVVTRTPEEGKRGDIVVVVGLDYYQKLSGKDK</sequence>
<keyword evidence="1" id="KW-0472">Membrane</keyword>
<proteinExistence type="predicted"/>
<dbReference type="EMBL" id="MHCX01000010">
    <property type="protein sequence ID" value="OGY30009.1"/>
    <property type="molecule type" value="Genomic_DNA"/>
</dbReference>
<reference evidence="3 4" key="1">
    <citation type="journal article" date="2016" name="Nat. Commun.">
        <title>Thousands of microbial genomes shed light on interconnected biogeochemical processes in an aquifer system.</title>
        <authorList>
            <person name="Anantharaman K."/>
            <person name="Brown C.T."/>
            <person name="Hug L.A."/>
            <person name="Sharon I."/>
            <person name="Castelle C.J."/>
            <person name="Probst A.J."/>
            <person name="Thomas B.C."/>
            <person name="Singh A."/>
            <person name="Wilkins M.J."/>
            <person name="Karaoz U."/>
            <person name="Brodie E.L."/>
            <person name="Williams K.H."/>
            <person name="Hubbard S.S."/>
            <person name="Banfield J.F."/>
        </authorList>
    </citation>
    <scope>NUCLEOTIDE SEQUENCE [LARGE SCALE GENOMIC DNA]</scope>
</reference>
<dbReference type="InterPro" id="IPR050922">
    <property type="entry name" value="LytR/CpsA/Psr_CW_biosynth"/>
</dbReference>
<evidence type="ECO:0000256" key="1">
    <source>
        <dbReference type="SAM" id="Phobius"/>
    </source>
</evidence>
<dbReference type="PANTHER" id="PTHR33392:SF6">
    <property type="entry name" value="POLYISOPRENYL-TEICHOIC ACID--PEPTIDOGLYCAN TEICHOIC ACID TRANSFERASE TAGU"/>
    <property type="match status" value="1"/>
</dbReference>
<accession>A0A1G1WQL5</accession>
<gene>
    <name evidence="3" type="ORF">A3J50_02915</name>
</gene>
<evidence type="ECO:0000313" key="3">
    <source>
        <dbReference type="EMBL" id="OGY30009.1"/>
    </source>
</evidence>
<dbReference type="Pfam" id="PF13399">
    <property type="entry name" value="LytR_C"/>
    <property type="match status" value="1"/>
</dbReference>
<name>A0A1G1WQL5_9BACT</name>
<comment type="caution">
    <text evidence="3">The sequence shown here is derived from an EMBL/GenBank/DDBJ whole genome shotgun (WGS) entry which is preliminary data.</text>
</comment>
<evidence type="ECO:0000259" key="2">
    <source>
        <dbReference type="Pfam" id="PF13399"/>
    </source>
</evidence>
<feature type="transmembrane region" description="Helical" evidence="1">
    <location>
        <begin position="12"/>
        <end position="30"/>
    </location>
</feature>
<keyword evidence="1" id="KW-1133">Transmembrane helix</keyword>
<dbReference type="PANTHER" id="PTHR33392">
    <property type="entry name" value="POLYISOPRENYL-TEICHOIC ACID--PEPTIDOGLYCAN TEICHOIC ACID TRANSFERASE TAGU"/>
    <property type="match status" value="1"/>
</dbReference>
<feature type="domain" description="LytR/CpsA/Psr regulator C-terminal" evidence="2">
    <location>
        <begin position="257"/>
        <end position="342"/>
    </location>
</feature>
<organism evidence="3 4">
    <name type="scientific">Candidatus Woykebacteria bacterium RIFCSPHIGHO2_02_FULL_43_16b</name>
    <dbReference type="NCBI Taxonomy" id="1802601"/>
    <lineage>
        <taxon>Bacteria</taxon>
        <taxon>Candidatus Woykeibacteriota</taxon>
    </lineage>
</organism>
<protein>
    <recommendedName>
        <fullName evidence="2">LytR/CpsA/Psr regulator C-terminal domain-containing protein</fullName>
    </recommendedName>
</protein>
<dbReference type="InterPro" id="IPR027381">
    <property type="entry name" value="LytR/CpsA/Psr_C"/>
</dbReference>
<keyword evidence="1" id="KW-0812">Transmembrane</keyword>
<dbReference type="Gene3D" id="3.30.70.2390">
    <property type="match status" value="1"/>
</dbReference>
<dbReference type="AlphaFoldDB" id="A0A1G1WQL5"/>
<evidence type="ECO:0000313" key="4">
    <source>
        <dbReference type="Proteomes" id="UP000177821"/>
    </source>
</evidence>
<dbReference type="Proteomes" id="UP000177821">
    <property type="component" value="Unassembled WGS sequence"/>
</dbReference>